<gene>
    <name evidence="3" type="ORF">MELIAE_LOCUS3482</name>
</gene>
<reference evidence="3" key="1">
    <citation type="submission" date="2021-12" db="EMBL/GenBank/DDBJ databases">
        <authorList>
            <person name="King R."/>
        </authorList>
    </citation>
    <scope>NUCLEOTIDE SEQUENCE</scope>
</reference>
<dbReference type="AlphaFoldDB" id="A0A9P0AVT1"/>
<dbReference type="PANTHER" id="PTHR33053">
    <property type="entry name" value="PROTEIN, PUTATIVE-RELATED"/>
    <property type="match status" value="1"/>
</dbReference>
<organism evidence="3 4">
    <name type="scientific">Brassicogethes aeneus</name>
    <name type="common">Rape pollen beetle</name>
    <name type="synonym">Meligethes aeneus</name>
    <dbReference type="NCBI Taxonomy" id="1431903"/>
    <lineage>
        <taxon>Eukaryota</taxon>
        <taxon>Metazoa</taxon>
        <taxon>Ecdysozoa</taxon>
        <taxon>Arthropoda</taxon>
        <taxon>Hexapoda</taxon>
        <taxon>Insecta</taxon>
        <taxon>Pterygota</taxon>
        <taxon>Neoptera</taxon>
        <taxon>Endopterygota</taxon>
        <taxon>Coleoptera</taxon>
        <taxon>Polyphaga</taxon>
        <taxon>Cucujiformia</taxon>
        <taxon>Nitidulidae</taxon>
        <taxon>Meligethinae</taxon>
        <taxon>Brassicogethes</taxon>
    </lineage>
</organism>
<dbReference type="OrthoDB" id="6576929at2759"/>
<feature type="domain" description="DUF4806" evidence="2">
    <location>
        <begin position="936"/>
        <end position="1002"/>
    </location>
</feature>
<accession>A0A9P0AVT1</accession>
<keyword evidence="4" id="KW-1185">Reference proteome</keyword>
<protein>
    <recommendedName>
        <fullName evidence="2">DUF4806 domain-containing protein</fullName>
    </recommendedName>
</protein>
<evidence type="ECO:0000313" key="4">
    <source>
        <dbReference type="Proteomes" id="UP001154078"/>
    </source>
</evidence>
<proteinExistence type="predicted"/>
<name>A0A9P0AVT1_BRAAE</name>
<dbReference type="Proteomes" id="UP001154078">
    <property type="component" value="Chromosome 2"/>
</dbReference>
<dbReference type="InterPro" id="IPR032071">
    <property type="entry name" value="DUF4806"/>
</dbReference>
<evidence type="ECO:0000256" key="1">
    <source>
        <dbReference type="SAM" id="MobiDB-lite"/>
    </source>
</evidence>
<feature type="compositionally biased region" description="Low complexity" evidence="1">
    <location>
        <begin position="835"/>
        <end position="845"/>
    </location>
</feature>
<evidence type="ECO:0000313" key="3">
    <source>
        <dbReference type="EMBL" id="CAH0550731.1"/>
    </source>
</evidence>
<feature type="region of interest" description="Disordered" evidence="1">
    <location>
        <begin position="780"/>
        <end position="805"/>
    </location>
</feature>
<sequence length="1049" mass="120362">MDATTVTKRRKTLGQLNKNYLRRVIKQHQVNTNLHLVCNPKHRMVAKSKLHPGHSALIPYKNPLEEWNQNNISNEQSRSYDIFPNNLITINTLPEFTTADSSQKIPLSVELSRWSIKNHVSQKTFNELLHILGQKRCLDEYHSLPLDCRTLVTVHNPNGFYMSTANGRYYHFGLAVGILSVLTANDAVITTEVIDFDINIDGLPLTKSSNSQFWPILGSLSNIFSEKVFVIGLFHGTEKVQSNVDLMKCFVEEYLNIQRNGIFYKDHVLRIRLDKVICDAPAKSFILGVKGHNAYFGCTKCTTEGTYIKNRVTYPETNASLRNDADFASGAYDDYYVSEYPLKELGVGLSRFPLDYMHLVCLGVMKKLISFWVRGNQHMRMNNDSIEKVNGKLQKIRKILNCNDFARLPRNISEFERFKATEFRQILLYTGPLIFKYRLKNEQFMHFLAFHCAIRILVSSELVEKYINYAEELLQYFVRNFGTLYGPENVTYNVHNLIHLSNDVRKFGPVDRFSAFKFENYLGQIKKCIKTSNKPLQQFVNRTHELLQFSNPLKCDVKDTILKKHQLTYNEPLLGNKTVKSYDSVQYKSFTLGIGLKNNHCLIDNEIFKIVRIIQCTQSNQIFLITNKYSSFESYFNEPCNSKIFGCGTVDNLNELNEIWPISGEIYVIITAHLNLQPFCVIEFTFNSQIFITAVASNWLICSKTTTECYWPNSQTNLRKLIKNATPPDISVWTNYSDVIVHGQYSTYKEALAAENNIILTSETESEEPKKRLVKVNQRYRDDSISPPPRLSKFEGKNTNTGNKENELFGKIKQGKEKQQLSCKKFNVSTPLRSSPPSEASTSSSVDMEDKESNFYVQSNASSENLIIFDIPEEIAPLPEIQLQRSRENNDEILLKISNQYVEFMAKLIEVEQKVDLILERTGISLSGSTDLLPNLPLKSVDEVKEFEDLLLSHDECPKQYVTCLKRVGGRDLGDCIKNVMNKTFTNNAGQYCSWTGKGGNYKLEGTTILKTIIDSIKQIRTESTDTDIKVKIMNWLQYAGVRHNRQKN</sequence>
<dbReference type="PANTHER" id="PTHR33053:SF26">
    <property type="entry name" value="TRANSPOSASE DOMAIN-CONTAINING PROTEIN"/>
    <property type="match status" value="1"/>
</dbReference>
<dbReference type="EMBL" id="OV121133">
    <property type="protein sequence ID" value="CAH0550731.1"/>
    <property type="molecule type" value="Genomic_DNA"/>
</dbReference>
<feature type="region of interest" description="Disordered" evidence="1">
    <location>
        <begin position="827"/>
        <end position="849"/>
    </location>
</feature>
<dbReference type="Pfam" id="PF16064">
    <property type="entry name" value="DUF4806"/>
    <property type="match status" value="1"/>
</dbReference>
<evidence type="ECO:0000259" key="2">
    <source>
        <dbReference type="Pfam" id="PF16064"/>
    </source>
</evidence>